<organism evidence="3 4">
    <name type="scientific">Mycena albidolilacea</name>
    <dbReference type="NCBI Taxonomy" id="1033008"/>
    <lineage>
        <taxon>Eukaryota</taxon>
        <taxon>Fungi</taxon>
        <taxon>Dikarya</taxon>
        <taxon>Basidiomycota</taxon>
        <taxon>Agaricomycotina</taxon>
        <taxon>Agaricomycetes</taxon>
        <taxon>Agaricomycetidae</taxon>
        <taxon>Agaricales</taxon>
        <taxon>Marasmiineae</taxon>
        <taxon>Mycenaceae</taxon>
        <taxon>Mycena</taxon>
    </lineage>
</organism>
<feature type="signal peptide" evidence="2">
    <location>
        <begin position="1"/>
        <end position="18"/>
    </location>
</feature>
<keyword evidence="4" id="KW-1185">Reference proteome</keyword>
<evidence type="ECO:0000256" key="1">
    <source>
        <dbReference type="SAM" id="MobiDB-lite"/>
    </source>
</evidence>
<feature type="chain" id="PRO_5042007558" description="Secreted protein" evidence="2">
    <location>
        <begin position="19"/>
        <end position="112"/>
    </location>
</feature>
<dbReference type="AlphaFoldDB" id="A0AAD6ZS91"/>
<comment type="caution">
    <text evidence="3">The sequence shown here is derived from an EMBL/GenBank/DDBJ whole genome shotgun (WGS) entry which is preliminary data.</text>
</comment>
<accession>A0AAD6ZS91</accession>
<evidence type="ECO:0000256" key="2">
    <source>
        <dbReference type="SAM" id="SignalP"/>
    </source>
</evidence>
<evidence type="ECO:0000313" key="3">
    <source>
        <dbReference type="EMBL" id="KAJ7336874.1"/>
    </source>
</evidence>
<gene>
    <name evidence="3" type="ORF">DFH08DRAFT_877653</name>
</gene>
<proteinExistence type="predicted"/>
<sequence>MGPGPGPCLLLLRTSSLALPLYPEILVVRHPSARLGRRTPCTAHTRHQPDTCATNEQTQVPNASSRAGLVLSNSNRTATSAECSCDGCIVPLLRTETDRTYSRTRAVMPAGG</sequence>
<feature type="non-terminal residue" evidence="3">
    <location>
        <position position="112"/>
    </location>
</feature>
<dbReference type="EMBL" id="JARIHO010000030">
    <property type="protein sequence ID" value="KAJ7336874.1"/>
    <property type="molecule type" value="Genomic_DNA"/>
</dbReference>
<feature type="compositionally biased region" description="Polar residues" evidence="1">
    <location>
        <begin position="51"/>
        <end position="68"/>
    </location>
</feature>
<reference evidence="3" key="1">
    <citation type="submission" date="2023-03" db="EMBL/GenBank/DDBJ databases">
        <title>Massive genome expansion in bonnet fungi (Mycena s.s.) driven by repeated elements and novel gene families across ecological guilds.</title>
        <authorList>
            <consortium name="Lawrence Berkeley National Laboratory"/>
            <person name="Harder C.B."/>
            <person name="Miyauchi S."/>
            <person name="Viragh M."/>
            <person name="Kuo A."/>
            <person name="Thoen E."/>
            <person name="Andreopoulos B."/>
            <person name="Lu D."/>
            <person name="Skrede I."/>
            <person name="Drula E."/>
            <person name="Henrissat B."/>
            <person name="Morin E."/>
            <person name="Kohler A."/>
            <person name="Barry K."/>
            <person name="LaButti K."/>
            <person name="Morin E."/>
            <person name="Salamov A."/>
            <person name="Lipzen A."/>
            <person name="Mereny Z."/>
            <person name="Hegedus B."/>
            <person name="Baldrian P."/>
            <person name="Stursova M."/>
            <person name="Weitz H."/>
            <person name="Taylor A."/>
            <person name="Grigoriev I.V."/>
            <person name="Nagy L.G."/>
            <person name="Martin F."/>
            <person name="Kauserud H."/>
        </authorList>
    </citation>
    <scope>NUCLEOTIDE SEQUENCE</scope>
    <source>
        <strain evidence="3">CBHHK002</strain>
    </source>
</reference>
<feature type="region of interest" description="Disordered" evidence="1">
    <location>
        <begin position="40"/>
        <end position="68"/>
    </location>
</feature>
<dbReference type="Proteomes" id="UP001218218">
    <property type="component" value="Unassembled WGS sequence"/>
</dbReference>
<evidence type="ECO:0008006" key="5">
    <source>
        <dbReference type="Google" id="ProtNLM"/>
    </source>
</evidence>
<keyword evidence="2" id="KW-0732">Signal</keyword>
<name>A0AAD6ZS91_9AGAR</name>
<protein>
    <recommendedName>
        <fullName evidence="5">Secreted protein</fullName>
    </recommendedName>
</protein>
<evidence type="ECO:0000313" key="4">
    <source>
        <dbReference type="Proteomes" id="UP001218218"/>
    </source>
</evidence>